<dbReference type="Gene3D" id="2.30.39.10">
    <property type="entry name" value="Alpha-1-antitrypsin, domain 1"/>
    <property type="match status" value="1"/>
</dbReference>
<dbReference type="GO" id="GO:0004867">
    <property type="term" value="F:serine-type endopeptidase inhibitor activity"/>
    <property type="evidence" value="ECO:0007669"/>
    <property type="project" value="InterPro"/>
</dbReference>
<evidence type="ECO:0000259" key="2">
    <source>
        <dbReference type="Pfam" id="PF00079"/>
    </source>
</evidence>
<comment type="caution">
    <text evidence="3">The sequence shown here is derived from an EMBL/GenBank/DDBJ whole genome shotgun (WGS) entry which is preliminary data.</text>
</comment>
<dbReference type="SUPFAM" id="SSF56574">
    <property type="entry name" value="Serpins"/>
    <property type="match status" value="1"/>
</dbReference>
<feature type="domain" description="Serpin" evidence="2">
    <location>
        <begin position="61"/>
        <end position="149"/>
    </location>
</feature>
<evidence type="ECO:0000313" key="4">
    <source>
        <dbReference type="Proteomes" id="UP000631114"/>
    </source>
</evidence>
<name>A0A835GTM6_9MAGN</name>
<dbReference type="GO" id="GO:0005615">
    <property type="term" value="C:extracellular space"/>
    <property type="evidence" value="ECO:0007669"/>
    <property type="project" value="InterPro"/>
</dbReference>
<reference evidence="3 4" key="1">
    <citation type="submission" date="2020-10" db="EMBL/GenBank/DDBJ databases">
        <title>The Coptis chinensis genome and diversification of protoberbering-type alkaloids.</title>
        <authorList>
            <person name="Wang B."/>
            <person name="Shu S."/>
            <person name="Song C."/>
            <person name="Liu Y."/>
        </authorList>
    </citation>
    <scope>NUCLEOTIDE SEQUENCE [LARGE SCALE GENOMIC DNA]</scope>
    <source>
        <strain evidence="3">HL-2020</strain>
        <tissue evidence="3">Leaf</tissue>
    </source>
</reference>
<dbReference type="InterPro" id="IPR000215">
    <property type="entry name" value="Serpin_fam"/>
</dbReference>
<dbReference type="InterPro" id="IPR036186">
    <property type="entry name" value="Serpin_sf"/>
</dbReference>
<dbReference type="InterPro" id="IPR023796">
    <property type="entry name" value="Serpin_dom"/>
</dbReference>
<dbReference type="InterPro" id="IPR042185">
    <property type="entry name" value="Serpin_sf_2"/>
</dbReference>
<proteinExistence type="inferred from homology"/>
<protein>
    <recommendedName>
        <fullName evidence="2">Serpin domain-containing protein</fullName>
    </recommendedName>
</protein>
<organism evidence="3 4">
    <name type="scientific">Coptis chinensis</name>
    <dbReference type="NCBI Taxonomy" id="261450"/>
    <lineage>
        <taxon>Eukaryota</taxon>
        <taxon>Viridiplantae</taxon>
        <taxon>Streptophyta</taxon>
        <taxon>Embryophyta</taxon>
        <taxon>Tracheophyta</taxon>
        <taxon>Spermatophyta</taxon>
        <taxon>Magnoliopsida</taxon>
        <taxon>Ranunculales</taxon>
        <taxon>Ranunculaceae</taxon>
        <taxon>Coptidoideae</taxon>
        <taxon>Coptis</taxon>
    </lineage>
</organism>
<evidence type="ECO:0000313" key="3">
    <source>
        <dbReference type="EMBL" id="KAF9587345.1"/>
    </source>
</evidence>
<dbReference type="PANTHER" id="PTHR11461">
    <property type="entry name" value="SERINE PROTEASE INHIBITOR, SERPIN"/>
    <property type="match status" value="1"/>
</dbReference>
<evidence type="ECO:0000256" key="1">
    <source>
        <dbReference type="ARBA" id="ARBA00009500"/>
    </source>
</evidence>
<sequence>MTSREDQYMFIATFDDFKVLQLPYKKSANEKAALSMYVILPNESDGLYSLIEKVGYDPRFLERSRTNSPFTDKAEFDEMVLDLVPPERLRVLEVHHTPFIKVEEEGTEAATFTSTRLVRLVSKCIIGRRVDFVADHPFMFMVRDDESGTGYHLALKVVFFLRQMRIGLATTRKSSGVSSKIHHKGIWIKLVVWFLNRFSQSSDIYLLATNTTMLDLEIGSLRDMICMALLGTARLMDNQSLLGGYGSNGGFSQNGGSDGDLGSVDKPTLFSTLVMKRVSS</sequence>
<gene>
    <name evidence="3" type="ORF">IFM89_001335</name>
</gene>
<dbReference type="Gene3D" id="3.30.497.10">
    <property type="entry name" value="Antithrombin, subunit I, domain 2"/>
    <property type="match status" value="1"/>
</dbReference>
<dbReference type="PANTHER" id="PTHR11461:SF211">
    <property type="entry name" value="GH10112P-RELATED"/>
    <property type="match status" value="1"/>
</dbReference>
<dbReference type="Proteomes" id="UP000631114">
    <property type="component" value="Unassembled WGS sequence"/>
</dbReference>
<comment type="similarity">
    <text evidence="1">Belongs to the serpin family.</text>
</comment>
<keyword evidence="4" id="KW-1185">Reference proteome</keyword>
<dbReference type="Pfam" id="PF00079">
    <property type="entry name" value="Serpin"/>
    <property type="match status" value="1"/>
</dbReference>
<dbReference type="OrthoDB" id="1063785at2759"/>
<dbReference type="AlphaFoldDB" id="A0A835GTM6"/>
<accession>A0A835GTM6</accession>
<dbReference type="InterPro" id="IPR042178">
    <property type="entry name" value="Serpin_sf_1"/>
</dbReference>
<dbReference type="EMBL" id="JADFTS010000009">
    <property type="protein sequence ID" value="KAF9587345.1"/>
    <property type="molecule type" value="Genomic_DNA"/>
</dbReference>